<organism evidence="9 10">
    <name type="scientific">[Candida] subhashii</name>
    <dbReference type="NCBI Taxonomy" id="561895"/>
    <lineage>
        <taxon>Eukaryota</taxon>
        <taxon>Fungi</taxon>
        <taxon>Dikarya</taxon>
        <taxon>Ascomycota</taxon>
        <taxon>Saccharomycotina</taxon>
        <taxon>Pichiomycetes</taxon>
        <taxon>Debaryomycetaceae</taxon>
        <taxon>Spathaspora</taxon>
    </lineage>
</organism>
<gene>
    <name evidence="9" type="ORF">J8A68_001913</name>
</gene>
<evidence type="ECO:0000256" key="7">
    <source>
        <dbReference type="SAM" id="SignalP"/>
    </source>
</evidence>
<name>A0A8J5QN54_9ASCO</name>
<dbReference type="GeneID" id="73468714"/>
<evidence type="ECO:0000256" key="4">
    <source>
        <dbReference type="ARBA" id="ARBA00022729"/>
    </source>
</evidence>
<keyword evidence="2" id="KW-0134">Cell wall</keyword>
<dbReference type="EMBL" id="JAGSYN010000072">
    <property type="protein sequence ID" value="KAG7664569.1"/>
    <property type="molecule type" value="Genomic_DNA"/>
</dbReference>
<keyword evidence="10" id="KW-1185">Reference proteome</keyword>
<protein>
    <recommendedName>
        <fullName evidence="8">Hyphally-regulated cell wall protein N-terminal domain-containing protein</fullName>
    </recommendedName>
</protein>
<feature type="region of interest" description="Disordered" evidence="6">
    <location>
        <begin position="82"/>
        <end position="199"/>
    </location>
</feature>
<evidence type="ECO:0000256" key="2">
    <source>
        <dbReference type="ARBA" id="ARBA00022512"/>
    </source>
</evidence>
<feature type="signal peptide" evidence="7">
    <location>
        <begin position="1"/>
        <end position="20"/>
    </location>
</feature>
<dbReference type="OrthoDB" id="6363454at2759"/>
<feature type="chain" id="PRO_5035209269" description="Hyphally-regulated cell wall protein N-terminal domain-containing protein" evidence="7">
    <location>
        <begin position="21"/>
        <end position="910"/>
    </location>
</feature>
<dbReference type="Pfam" id="PF11765">
    <property type="entry name" value="Hyphal_reg_CWP"/>
    <property type="match status" value="1"/>
</dbReference>
<keyword evidence="5" id="KW-0325">Glycoprotein</keyword>
<dbReference type="Proteomes" id="UP000694255">
    <property type="component" value="Unassembled WGS sequence"/>
</dbReference>
<evidence type="ECO:0000256" key="3">
    <source>
        <dbReference type="ARBA" id="ARBA00022525"/>
    </source>
</evidence>
<feature type="non-terminal residue" evidence="9">
    <location>
        <position position="1"/>
    </location>
</feature>
<keyword evidence="4 7" id="KW-0732">Signal</keyword>
<keyword evidence="3" id="KW-0964">Secreted</keyword>
<accession>A0A8J5QN54</accession>
<proteinExistence type="predicted"/>
<evidence type="ECO:0000256" key="1">
    <source>
        <dbReference type="ARBA" id="ARBA00004191"/>
    </source>
</evidence>
<reference evidence="9 10" key="1">
    <citation type="journal article" date="2021" name="DNA Res.">
        <title>Genome analysis of Candida subhashii reveals its hybrid nature and dual mitochondrial genome conformations.</title>
        <authorList>
            <person name="Mixao V."/>
            <person name="Hegedusova E."/>
            <person name="Saus E."/>
            <person name="Pryszcz L.P."/>
            <person name="Cillingova A."/>
            <person name="Nosek J."/>
            <person name="Gabaldon T."/>
        </authorList>
    </citation>
    <scope>NUCLEOTIDE SEQUENCE [LARGE SCALE GENOMIC DNA]</scope>
    <source>
        <strain evidence="9 10">CBS 10753</strain>
    </source>
</reference>
<evidence type="ECO:0000313" key="9">
    <source>
        <dbReference type="EMBL" id="KAG7664569.1"/>
    </source>
</evidence>
<dbReference type="RefSeq" id="XP_049264801.1">
    <property type="nucleotide sequence ID" value="XM_049405607.1"/>
</dbReference>
<dbReference type="GO" id="GO:0009277">
    <property type="term" value="C:fungal-type cell wall"/>
    <property type="evidence" value="ECO:0007669"/>
    <property type="project" value="UniProtKB-ARBA"/>
</dbReference>
<evidence type="ECO:0000313" key="10">
    <source>
        <dbReference type="Proteomes" id="UP000694255"/>
    </source>
</evidence>
<evidence type="ECO:0000259" key="8">
    <source>
        <dbReference type="Pfam" id="PF11765"/>
    </source>
</evidence>
<comment type="subcellular location">
    <subcellularLocation>
        <location evidence="1">Secreted</location>
        <location evidence="1">Cell wall</location>
    </subcellularLocation>
</comment>
<comment type="caution">
    <text evidence="9">The sequence shown here is derived from an EMBL/GenBank/DDBJ whole genome shotgun (WGS) entry which is preliminary data.</text>
</comment>
<evidence type="ECO:0000256" key="5">
    <source>
        <dbReference type="ARBA" id="ARBA00023180"/>
    </source>
</evidence>
<dbReference type="AlphaFoldDB" id="A0A8J5QN54"/>
<feature type="domain" description="Hyphally-regulated cell wall protein N-terminal" evidence="8">
    <location>
        <begin position="259"/>
        <end position="536"/>
    </location>
</feature>
<dbReference type="InterPro" id="IPR021031">
    <property type="entry name" value="Hyphal-reg_cell_wall_N"/>
</dbReference>
<sequence length="910" mass="97306">MNKLLLLISLIFWQFQNVENAAIPNLNLNELEKRETESTVTEVLILTTTITDTQETESVVTEVLILTTTITDTREEAIVNSTATTSTPEQFTRETSYPKQVTTISSSPEEFTRETSYPEQITTISSSPEEFTRETSYPEQITTISSSPEEFTRETSYPEQITTISSSPEEFTRETSYPEQITTISSSPEEFTRETSYPEQITTISSSPEEFTRETSFPEQVTTLYSSPEQVTTSTSSSEPTISISTAIPYEEPIATAINVVRGVETFQETDIVLSDTGILSLVDVVNVVIESASIESGTSLFYTQSFSADDEAISVQLSDVVNEGLIWLDIRTAPQLDGILFKRRDQSLKKRDDENVVMLTNLENNGDLMIVADGNTIIEIVGLTNTGNIRSEATNGQAIMNTNSNTESFVNSGVLSFSNFLFNANAYITGDGSIVLEDNSELVVNGVEIESQIFLEGESAKVTFTSIASLCRLDCRYILRNFGVGNQIVLNSEIVSMSYSSDYSAWLAATAGGAQVILDFGEGYDSVNWDFTTTPGVLTYVAETPEEAIADAPAIVIEVEAIPGAEPELYTTTFVSSDDGAPTTRSAVVLISTIDSVWFTSISYFSDEEAESTETVTSTISAPPETITVTSPQATATVQETQTFTETSSSSAVPDGGVVGVYLSQSVSTVPTDGLIGVYLSQPTASSPTEGLIGVYLSQPTASSPTEGLIGVPDGGVVGVYLSQPTASSPTEGLIGVYLSQSAASSPTEGLIGIYLSQSVASAPTDGLIGVYLSQPAASSPTDGLFGAYLSQSVPSIQTESIEGFFAGIPAVETPIQGLQAVSVPIAVIVEGAPQEVSEGDALIEEEVSADTPEEEAEVEDEVVEVEGEVVEEEDSIALEDSNISVNSGSLMTVSAGWSFALFVSFLIL</sequence>
<evidence type="ECO:0000256" key="6">
    <source>
        <dbReference type="SAM" id="MobiDB-lite"/>
    </source>
</evidence>